<dbReference type="Gene3D" id="3.40.50.720">
    <property type="entry name" value="NAD(P)-binding Rossmann-like Domain"/>
    <property type="match status" value="1"/>
</dbReference>
<dbReference type="SUPFAM" id="SSF69572">
    <property type="entry name" value="Activating enzymes of the ubiquitin-like proteins"/>
    <property type="match status" value="1"/>
</dbReference>
<dbReference type="GO" id="GO:0061503">
    <property type="term" value="F:tRNA threonylcarbamoyladenosine dehydratase"/>
    <property type="evidence" value="ECO:0007669"/>
    <property type="project" value="TreeGrafter"/>
</dbReference>
<dbReference type="PANTHER" id="PTHR43267:SF3">
    <property type="entry name" value="THIF PROTEIN"/>
    <property type="match status" value="1"/>
</dbReference>
<proteinExistence type="predicted"/>
<dbReference type="GO" id="GO:0008641">
    <property type="term" value="F:ubiquitin-like modifier activating enzyme activity"/>
    <property type="evidence" value="ECO:0007669"/>
    <property type="project" value="InterPro"/>
</dbReference>
<dbReference type="AlphaFoldDB" id="A0A9D1SFE4"/>
<dbReference type="InterPro" id="IPR035985">
    <property type="entry name" value="Ubiquitin-activating_enz"/>
</dbReference>
<gene>
    <name evidence="2" type="primary">thiF</name>
    <name evidence="2" type="ORF">IAA61_07745</name>
</gene>
<organism evidence="2 3">
    <name type="scientific">Candidatus Ornithomonoglobus merdipullorum</name>
    <dbReference type="NCBI Taxonomy" id="2840895"/>
    <lineage>
        <taxon>Bacteria</taxon>
        <taxon>Bacillati</taxon>
        <taxon>Bacillota</taxon>
        <taxon>Clostridia</taxon>
        <taxon>Candidatus Ornithomonoglobus</taxon>
    </lineage>
</organism>
<dbReference type="GO" id="GO:0016779">
    <property type="term" value="F:nucleotidyltransferase activity"/>
    <property type="evidence" value="ECO:0007669"/>
    <property type="project" value="UniProtKB-KW"/>
</dbReference>
<name>A0A9D1SFE4_9FIRM</name>
<dbReference type="NCBIfam" id="TIGR02354">
    <property type="entry name" value="thiF_fam2"/>
    <property type="match status" value="1"/>
</dbReference>
<keyword evidence="2" id="KW-0548">Nucleotidyltransferase</keyword>
<reference evidence="2" key="2">
    <citation type="journal article" date="2021" name="PeerJ">
        <title>Extensive microbial diversity within the chicken gut microbiome revealed by metagenomics and culture.</title>
        <authorList>
            <person name="Gilroy R."/>
            <person name="Ravi A."/>
            <person name="Getino M."/>
            <person name="Pursley I."/>
            <person name="Horton D.L."/>
            <person name="Alikhan N.F."/>
            <person name="Baker D."/>
            <person name="Gharbi K."/>
            <person name="Hall N."/>
            <person name="Watson M."/>
            <person name="Adriaenssens E.M."/>
            <person name="Foster-Nyarko E."/>
            <person name="Jarju S."/>
            <person name="Secka A."/>
            <person name="Antonio M."/>
            <person name="Oren A."/>
            <person name="Chaudhuri R.R."/>
            <person name="La Ragione R."/>
            <person name="Hildebrand F."/>
            <person name="Pallen M.J."/>
        </authorList>
    </citation>
    <scope>NUCLEOTIDE SEQUENCE</scope>
    <source>
        <strain evidence="2">USAMLcec3-3695</strain>
    </source>
</reference>
<accession>A0A9D1SFE4</accession>
<dbReference type="InterPro" id="IPR012729">
    <property type="entry name" value="ThiF_fam2"/>
</dbReference>
<dbReference type="Pfam" id="PF00899">
    <property type="entry name" value="ThiF"/>
    <property type="match status" value="1"/>
</dbReference>
<feature type="domain" description="THIF-type NAD/FAD binding fold" evidence="1">
    <location>
        <begin position="24"/>
        <end position="213"/>
    </location>
</feature>
<dbReference type="NCBIfam" id="NF006395">
    <property type="entry name" value="PRK08644.1"/>
    <property type="match status" value="1"/>
</dbReference>
<dbReference type="InterPro" id="IPR045886">
    <property type="entry name" value="ThiF/MoeB/HesA"/>
</dbReference>
<evidence type="ECO:0000313" key="2">
    <source>
        <dbReference type="EMBL" id="HIU57682.1"/>
    </source>
</evidence>
<reference evidence="2" key="1">
    <citation type="submission" date="2020-10" db="EMBL/GenBank/DDBJ databases">
        <authorList>
            <person name="Gilroy R."/>
        </authorList>
    </citation>
    <scope>NUCLEOTIDE SEQUENCE</scope>
    <source>
        <strain evidence="2">USAMLcec3-3695</strain>
    </source>
</reference>
<dbReference type="InterPro" id="IPR000594">
    <property type="entry name" value="ThiF_NAD_FAD-bd"/>
</dbReference>
<dbReference type="EMBL" id="DVNB01000083">
    <property type="protein sequence ID" value="HIU57682.1"/>
    <property type="molecule type" value="Genomic_DNA"/>
</dbReference>
<dbReference type="GO" id="GO:0061504">
    <property type="term" value="P:cyclic threonylcarbamoyladenosine biosynthetic process"/>
    <property type="evidence" value="ECO:0007669"/>
    <property type="project" value="TreeGrafter"/>
</dbReference>
<comment type="caution">
    <text evidence="2">The sequence shown here is derived from an EMBL/GenBank/DDBJ whole genome shotgun (WGS) entry which is preliminary data.</text>
</comment>
<protein>
    <submittedName>
        <fullName evidence="2">Sulfur carrier protein ThiS adenylyltransferase ThiF</fullName>
    </submittedName>
</protein>
<evidence type="ECO:0000259" key="1">
    <source>
        <dbReference type="Pfam" id="PF00899"/>
    </source>
</evidence>
<sequence>MKKMIPSAEEFERVMTERHTRSVYCRLKKASVAVAGLGGLGSNIAVSLARAGVGRLFLVDFDRVDITNLNRQQYGVSDIGEYKTEALKRIIGGIAPYVKVETENVRVTEENAAELFYGFKIVCEAFDGAAQKAMLINELLGKCPETVVVSGSGMAGMLSSNTIVTRRAFSRLYLCGDGVTDIADANGLMAPRVAICANHQANMVLRLIMGETEP</sequence>
<keyword evidence="2" id="KW-0808">Transferase</keyword>
<evidence type="ECO:0000313" key="3">
    <source>
        <dbReference type="Proteomes" id="UP000824109"/>
    </source>
</evidence>
<dbReference type="PANTHER" id="PTHR43267">
    <property type="entry name" value="TRNA THREONYLCARBAMOYLADENOSINE DEHYDRATASE"/>
    <property type="match status" value="1"/>
</dbReference>
<dbReference type="Proteomes" id="UP000824109">
    <property type="component" value="Unassembled WGS sequence"/>
</dbReference>